<proteinExistence type="predicted"/>
<sequence>MSELDLEFFGLWEWVAMANLNGRREEDEIQLTSGPSSFSPCFYVFFFFLYRPSSYIPPTSDCVCRIHFSRRNIDQTQLRQDVSLKGGGLSRKRGPLEKINEARPVFFPTAYVFVSVVRFALNKGETRNLNKPQGKGNFEAQILAPYPPPFSK</sequence>
<accession>A0ABQ9YQ97</accession>
<dbReference type="EMBL" id="JAOYFB010000001">
    <property type="protein sequence ID" value="KAK4002790.1"/>
    <property type="molecule type" value="Genomic_DNA"/>
</dbReference>
<gene>
    <name evidence="1" type="ORF">OUZ56_004592</name>
</gene>
<evidence type="ECO:0000313" key="1">
    <source>
        <dbReference type="EMBL" id="KAK4002790.1"/>
    </source>
</evidence>
<protein>
    <submittedName>
        <fullName evidence="1">Uncharacterized protein</fullName>
    </submittedName>
</protein>
<keyword evidence="2" id="KW-1185">Reference proteome</keyword>
<comment type="caution">
    <text evidence="1">The sequence shown here is derived from an EMBL/GenBank/DDBJ whole genome shotgun (WGS) entry which is preliminary data.</text>
</comment>
<name>A0ABQ9YQ97_9CRUS</name>
<reference evidence="1 2" key="1">
    <citation type="journal article" date="2023" name="Nucleic Acids Res.">
        <title>The hologenome of Daphnia magna reveals possible DNA methylation and microbiome-mediated evolution of the host genome.</title>
        <authorList>
            <person name="Chaturvedi A."/>
            <person name="Li X."/>
            <person name="Dhandapani V."/>
            <person name="Marshall H."/>
            <person name="Kissane S."/>
            <person name="Cuenca-Cambronero M."/>
            <person name="Asole G."/>
            <person name="Calvet F."/>
            <person name="Ruiz-Romero M."/>
            <person name="Marangio P."/>
            <person name="Guigo R."/>
            <person name="Rago D."/>
            <person name="Mirbahai L."/>
            <person name="Eastwood N."/>
            <person name="Colbourne J.K."/>
            <person name="Zhou J."/>
            <person name="Mallon E."/>
            <person name="Orsini L."/>
        </authorList>
    </citation>
    <scope>NUCLEOTIDE SEQUENCE [LARGE SCALE GENOMIC DNA]</scope>
    <source>
        <strain evidence="1">LRV0_1</strain>
    </source>
</reference>
<dbReference type="Proteomes" id="UP001234178">
    <property type="component" value="Unassembled WGS sequence"/>
</dbReference>
<evidence type="ECO:0000313" key="2">
    <source>
        <dbReference type="Proteomes" id="UP001234178"/>
    </source>
</evidence>
<organism evidence="1 2">
    <name type="scientific">Daphnia magna</name>
    <dbReference type="NCBI Taxonomy" id="35525"/>
    <lineage>
        <taxon>Eukaryota</taxon>
        <taxon>Metazoa</taxon>
        <taxon>Ecdysozoa</taxon>
        <taxon>Arthropoda</taxon>
        <taxon>Crustacea</taxon>
        <taxon>Branchiopoda</taxon>
        <taxon>Diplostraca</taxon>
        <taxon>Cladocera</taxon>
        <taxon>Anomopoda</taxon>
        <taxon>Daphniidae</taxon>
        <taxon>Daphnia</taxon>
    </lineage>
</organism>